<dbReference type="InterPro" id="IPR050741">
    <property type="entry name" value="Acyl-CoA_dehydrogenase"/>
</dbReference>
<protein>
    <submittedName>
        <fullName evidence="3">Oxidoreductase</fullName>
    </submittedName>
</protein>
<organism evidence="3 4">
    <name type="scientific">Gordonia amicalis</name>
    <dbReference type="NCBI Taxonomy" id="89053"/>
    <lineage>
        <taxon>Bacteria</taxon>
        <taxon>Bacillati</taxon>
        <taxon>Actinomycetota</taxon>
        <taxon>Actinomycetes</taxon>
        <taxon>Mycobacteriales</taxon>
        <taxon>Gordoniaceae</taxon>
        <taxon>Gordonia</taxon>
    </lineage>
</organism>
<gene>
    <name evidence="3" type="ORF">R3Q15_11075</name>
</gene>
<dbReference type="PANTHER" id="PTHR48083:SF19">
    <property type="entry name" value="FLAVIN-DEPENDENT MONOOXYGENASE, OXYGENASE SUBUNIT HSAA"/>
    <property type="match status" value="1"/>
</dbReference>
<evidence type="ECO:0000313" key="4">
    <source>
        <dbReference type="Proteomes" id="UP001185922"/>
    </source>
</evidence>
<dbReference type="GO" id="GO:0016712">
    <property type="term" value="F:oxidoreductase activity, acting on paired donors, with incorporation or reduction of molecular oxygen, reduced flavin or flavoprotein as one donor, and incorporation of one atom of oxygen"/>
    <property type="evidence" value="ECO:0007669"/>
    <property type="project" value="TreeGrafter"/>
</dbReference>
<proteinExistence type="predicted"/>
<dbReference type="Pfam" id="PF08028">
    <property type="entry name" value="Acyl-CoA_dh_2"/>
    <property type="match status" value="1"/>
</dbReference>
<dbReference type="GO" id="GO:0033539">
    <property type="term" value="P:fatty acid beta-oxidation using acyl-CoA dehydrogenase"/>
    <property type="evidence" value="ECO:0007669"/>
    <property type="project" value="TreeGrafter"/>
</dbReference>
<evidence type="ECO:0000259" key="2">
    <source>
        <dbReference type="Pfam" id="PF08028"/>
    </source>
</evidence>
<dbReference type="EMBL" id="JAWLKH010000009">
    <property type="protein sequence ID" value="MDV6312418.1"/>
    <property type="molecule type" value="Genomic_DNA"/>
</dbReference>
<evidence type="ECO:0000313" key="3">
    <source>
        <dbReference type="EMBL" id="MDV6312418.1"/>
    </source>
</evidence>
<dbReference type="SUPFAM" id="SSF47203">
    <property type="entry name" value="Acyl-CoA dehydrogenase C-terminal domain-like"/>
    <property type="match status" value="1"/>
</dbReference>
<accession>A0AAE4R660</accession>
<dbReference type="RefSeq" id="WP_024499263.1">
    <property type="nucleotide sequence ID" value="NZ_CP091855.1"/>
</dbReference>
<dbReference type="Gene3D" id="1.20.140.10">
    <property type="entry name" value="Butyryl-CoA Dehydrogenase, subunit A, domain 3"/>
    <property type="match status" value="1"/>
</dbReference>
<dbReference type="InterPro" id="IPR036250">
    <property type="entry name" value="AcylCo_DH-like_C"/>
</dbReference>
<dbReference type="Gene3D" id="1.10.540.10">
    <property type="entry name" value="Acyl-CoA dehydrogenase/oxidase, N-terminal domain"/>
    <property type="match status" value="1"/>
</dbReference>
<dbReference type="GO" id="GO:0005737">
    <property type="term" value="C:cytoplasm"/>
    <property type="evidence" value="ECO:0007669"/>
    <property type="project" value="TreeGrafter"/>
</dbReference>
<name>A0AAE4R660_9ACTN</name>
<reference evidence="3" key="1">
    <citation type="submission" date="2023-10" db="EMBL/GenBank/DDBJ databases">
        <title>Development of a sustainable strategy for remediation of hydrocarbon-contaminated territories based on the waste exchange concept.</title>
        <authorList>
            <person name="Krivoruchko A."/>
        </authorList>
    </citation>
    <scope>NUCLEOTIDE SEQUENCE</scope>
    <source>
        <strain evidence="3">IEGM 1279</strain>
    </source>
</reference>
<keyword evidence="1" id="KW-0560">Oxidoreductase</keyword>
<evidence type="ECO:0000256" key="1">
    <source>
        <dbReference type="ARBA" id="ARBA00023002"/>
    </source>
</evidence>
<dbReference type="InterPro" id="IPR046373">
    <property type="entry name" value="Acyl-CoA_Oxase/DH_mid-dom_sf"/>
</dbReference>
<sequence length="406" mass="43844">MTVTDATTTADAVRPGSAELDALLERIAAGSFERERTDTAPYEQVAWLKEARIGAYRLPVADGGGGATVRELFDLVIRLSKADSNLGHLLRAHFGTVEDILLWPESPRRRLWLERVAAGELIGNGNNELGNKHAGDFAKSTTFTPDGDGYRLDGVKYYSTGTLYAEHTFVTGVTSEGVPVQALLSLSRAGITVEDDWDGFGQALTGTGTTRFQGVRVEADEVALPPEDLSTIPRWHLGPFYQHYLNAVVAGNALAVADDAVELIRGRRRSFTHGSADLPREDPVLLEVVGEIHSLAYATESLVLDAADVLGRIPATVVDGVTDDGVVHEAALRASQVQVVVDDLALRAAALLFDVGGASAVKRSANLDRHWRNIRTVASHNPTRFKNRAIGELVVNDVTLPDNTYF</sequence>
<comment type="caution">
    <text evidence="3">The sequence shown here is derived from an EMBL/GenBank/DDBJ whole genome shotgun (WGS) entry which is preliminary data.</text>
</comment>
<feature type="domain" description="Acyl-CoA dehydrogenase C-terminal" evidence="2">
    <location>
        <begin position="247"/>
        <end position="381"/>
    </location>
</feature>
<dbReference type="InterPro" id="IPR037069">
    <property type="entry name" value="AcylCoA_DH/ox_N_sf"/>
</dbReference>
<dbReference type="InterPro" id="IPR009100">
    <property type="entry name" value="AcylCoA_DH/oxidase_NM_dom_sf"/>
</dbReference>
<dbReference type="GO" id="GO:0050660">
    <property type="term" value="F:flavin adenine dinucleotide binding"/>
    <property type="evidence" value="ECO:0007669"/>
    <property type="project" value="InterPro"/>
</dbReference>
<dbReference type="Proteomes" id="UP001185922">
    <property type="component" value="Unassembled WGS sequence"/>
</dbReference>
<dbReference type="SUPFAM" id="SSF56645">
    <property type="entry name" value="Acyl-CoA dehydrogenase NM domain-like"/>
    <property type="match status" value="1"/>
</dbReference>
<dbReference type="GeneID" id="77172745"/>
<dbReference type="PIRSF" id="PIRSF016578">
    <property type="entry name" value="HsaA"/>
    <property type="match status" value="1"/>
</dbReference>
<dbReference type="PANTHER" id="PTHR48083">
    <property type="entry name" value="MEDIUM-CHAIN SPECIFIC ACYL-COA DEHYDROGENASE, MITOCHONDRIAL-RELATED"/>
    <property type="match status" value="1"/>
</dbReference>
<dbReference type="InterPro" id="IPR013107">
    <property type="entry name" value="Acyl-CoA_DH_C"/>
</dbReference>
<dbReference type="Gene3D" id="2.40.110.10">
    <property type="entry name" value="Butyryl-CoA Dehydrogenase, subunit A, domain 2"/>
    <property type="match status" value="1"/>
</dbReference>
<dbReference type="GO" id="GO:0003995">
    <property type="term" value="F:acyl-CoA dehydrogenase activity"/>
    <property type="evidence" value="ECO:0007669"/>
    <property type="project" value="TreeGrafter"/>
</dbReference>
<dbReference type="AlphaFoldDB" id="A0AAE4R660"/>